<keyword evidence="5" id="KW-0808">Transferase</keyword>
<dbReference type="PANTHER" id="PTHR24055">
    <property type="entry name" value="MITOGEN-ACTIVATED PROTEIN KINASE"/>
    <property type="match status" value="1"/>
</dbReference>
<evidence type="ECO:0000259" key="4">
    <source>
        <dbReference type="PROSITE" id="PS50011"/>
    </source>
</evidence>
<keyword evidence="3" id="KW-0067">ATP-binding</keyword>
<keyword evidence="1" id="KW-0723">Serine/threonine-protein kinase</keyword>
<evidence type="ECO:0000256" key="3">
    <source>
        <dbReference type="ARBA" id="ARBA00022840"/>
    </source>
</evidence>
<evidence type="ECO:0000256" key="2">
    <source>
        <dbReference type="ARBA" id="ARBA00022741"/>
    </source>
</evidence>
<evidence type="ECO:0000313" key="5">
    <source>
        <dbReference type="EMBL" id="KAF1998916.1"/>
    </source>
</evidence>
<accession>A0A6A5WMQ8</accession>
<dbReference type="GO" id="GO:0004674">
    <property type="term" value="F:protein serine/threonine kinase activity"/>
    <property type="evidence" value="ECO:0007669"/>
    <property type="project" value="UniProtKB-KW"/>
</dbReference>
<keyword evidence="6" id="KW-1185">Reference proteome</keyword>
<feature type="domain" description="Protein kinase" evidence="4">
    <location>
        <begin position="1"/>
        <end position="322"/>
    </location>
</feature>
<keyword evidence="5" id="KW-0418">Kinase</keyword>
<dbReference type="Pfam" id="PF00069">
    <property type="entry name" value="Pkinase"/>
    <property type="match status" value="1"/>
</dbReference>
<dbReference type="Gene3D" id="1.10.510.10">
    <property type="entry name" value="Transferase(Phosphotransferase) domain 1"/>
    <property type="match status" value="1"/>
</dbReference>
<sequence length="335" mass="37555">MALRIGQVLRGMKEKYKLLYPLKGSTVFKAKVLSSPSIQEEWAIIKTAVTDEEKMCLRREYRNYGIDAITSSRYIRALCDTIRLDENQDNPSCLVFEWMDRDLRSITAPEFRGNPILPKVVSKAVLSALNVLKTLDAVHTDVNPNNIYVSYVDGSSPIAKLGDLGNAIKDASATQRLQSLPCRAPEVWQGFPCRHASDIWSFGVTLTTQSSPLALFGPSDKTIDGQTEAWCIAKIIRLVGPLSYPVNFQMYKEEFKLAEQLAVMDHPLGSMKLITRGNWREELQHIPDPPVPLDLLDFIESLLIINPDKRPTASDALLHPYLQSIPKELDKSGVC</sequence>
<evidence type="ECO:0000256" key="1">
    <source>
        <dbReference type="ARBA" id="ARBA00022527"/>
    </source>
</evidence>
<reference evidence="5" key="1">
    <citation type="journal article" date="2020" name="Stud. Mycol.">
        <title>101 Dothideomycetes genomes: a test case for predicting lifestyles and emergence of pathogens.</title>
        <authorList>
            <person name="Haridas S."/>
            <person name="Albert R."/>
            <person name="Binder M."/>
            <person name="Bloem J."/>
            <person name="Labutti K."/>
            <person name="Salamov A."/>
            <person name="Andreopoulos B."/>
            <person name="Baker S."/>
            <person name="Barry K."/>
            <person name="Bills G."/>
            <person name="Bluhm B."/>
            <person name="Cannon C."/>
            <person name="Castanera R."/>
            <person name="Culley D."/>
            <person name="Daum C."/>
            <person name="Ezra D."/>
            <person name="Gonzalez J."/>
            <person name="Henrissat B."/>
            <person name="Kuo A."/>
            <person name="Liang C."/>
            <person name="Lipzen A."/>
            <person name="Lutzoni F."/>
            <person name="Magnuson J."/>
            <person name="Mondo S."/>
            <person name="Nolan M."/>
            <person name="Ohm R."/>
            <person name="Pangilinan J."/>
            <person name="Park H.-J."/>
            <person name="Ramirez L."/>
            <person name="Alfaro M."/>
            <person name="Sun H."/>
            <person name="Tritt A."/>
            <person name="Yoshinaga Y."/>
            <person name="Zwiers L.-H."/>
            <person name="Turgeon B."/>
            <person name="Goodwin S."/>
            <person name="Spatafora J."/>
            <person name="Crous P."/>
            <person name="Grigoriev I."/>
        </authorList>
    </citation>
    <scope>NUCLEOTIDE SEQUENCE</scope>
    <source>
        <strain evidence="5">CBS 123094</strain>
    </source>
</reference>
<proteinExistence type="predicted"/>
<dbReference type="GO" id="GO:0005524">
    <property type="term" value="F:ATP binding"/>
    <property type="evidence" value="ECO:0007669"/>
    <property type="project" value="UniProtKB-KW"/>
</dbReference>
<protein>
    <submittedName>
        <fullName evidence="5">Kinase-like protein</fullName>
    </submittedName>
</protein>
<name>A0A6A5WMQ8_9PLEO</name>
<gene>
    <name evidence="5" type="ORF">P154DRAFT_468714</name>
</gene>
<dbReference type="SMART" id="SM00220">
    <property type="entry name" value="S_TKc"/>
    <property type="match status" value="1"/>
</dbReference>
<dbReference type="SUPFAM" id="SSF56112">
    <property type="entry name" value="Protein kinase-like (PK-like)"/>
    <property type="match status" value="1"/>
</dbReference>
<organism evidence="5 6">
    <name type="scientific">Amniculicola lignicola CBS 123094</name>
    <dbReference type="NCBI Taxonomy" id="1392246"/>
    <lineage>
        <taxon>Eukaryota</taxon>
        <taxon>Fungi</taxon>
        <taxon>Dikarya</taxon>
        <taxon>Ascomycota</taxon>
        <taxon>Pezizomycotina</taxon>
        <taxon>Dothideomycetes</taxon>
        <taxon>Pleosporomycetidae</taxon>
        <taxon>Pleosporales</taxon>
        <taxon>Amniculicolaceae</taxon>
        <taxon>Amniculicola</taxon>
    </lineage>
</organism>
<keyword evidence="2" id="KW-0547">Nucleotide-binding</keyword>
<dbReference type="InterPro" id="IPR011009">
    <property type="entry name" value="Kinase-like_dom_sf"/>
</dbReference>
<evidence type="ECO:0000313" key="6">
    <source>
        <dbReference type="Proteomes" id="UP000799779"/>
    </source>
</evidence>
<dbReference type="AlphaFoldDB" id="A0A6A5WMQ8"/>
<dbReference type="Gene3D" id="3.30.200.20">
    <property type="entry name" value="Phosphorylase Kinase, domain 1"/>
    <property type="match status" value="1"/>
</dbReference>
<dbReference type="InterPro" id="IPR000719">
    <property type="entry name" value="Prot_kinase_dom"/>
</dbReference>
<dbReference type="InterPro" id="IPR050117">
    <property type="entry name" value="MAPK"/>
</dbReference>
<dbReference type="Proteomes" id="UP000799779">
    <property type="component" value="Unassembled WGS sequence"/>
</dbReference>
<dbReference type="EMBL" id="ML977600">
    <property type="protein sequence ID" value="KAF1998916.1"/>
    <property type="molecule type" value="Genomic_DNA"/>
</dbReference>
<dbReference type="PROSITE" id="PS50011">
    <property type="entry name" value="PROTEIN_KINASE_DOM"/>
    <property type="match status" value="1"/>
</dbReference>
<dbReference type="OrthoDB" id="5979581at2759"/>